<dbReference type="EMBL" id="WMHW01000037">
    <property type="protein sequence ID" value="KAF4008054.1"/>
    <property type="molecule type" value="Genomic_DNA"/>
</dbReference>
<dbReference type="PANTHER" id="PTHR15076">
    <property type="entry name" value="CD99/MIC2 PROTEIN RELATED"/>
    <property type="match status" value="1"/>
</dbReference>
<comment type="caution">
    <text evidence="9">The sequence shown here is derived from an EMBL/GenBank/DDBJ whole genome shotgun (WGS) entry which is preliminary data.</text>
</comment>
<accession>A0A833SDZ9</accession>
<feature type="region of interest" description="Disordered" evidence="7">
    <location>
        <begin position="1"/>
        <end position="58"/>
    </location>
</feature>
<comment type="similarity">
    <text evidence="2">Belongs to the CD99 family.</text>
</comment>
<evidence type="ECO:0000313" key="10">
    <source>
        <dbReference type="Proteomes" id="UP000631465"/>
    </source>
</evidence>
<evidence type="ECO:0000313" key="9">
    <source>
        <dbReference type="EMBL" id="KAF4008054.1"/>
    </source>
</evidence>
<dbReference type="Pfam" id="PF12301">
    <property type="entry name" value="CD99L2"/>
    <property type="match status" value="1"/>
</dbReference>
<evidence type="ECO:0000256" key="4">
    <source>
        <dbReference type="ARBA" id="ARBA00022729"/>
    </source>
</evidence>
<organism evidence="9 10">
    <name type="scientific">Cervus hanglu yarkandensis</name>
    <name type="common">Yarkand deer</name>
    <dbReference type="NCBI Taxonomy" id="84702"/>
    <lineage>
        <taxon>Eukaryota</taxon>
        <taxon>Metazoa</taxon>
        <taxon>Chordata</taxon>
        <taxon>Craniata</taxon>
        <taxon>Vertebrata</taxon>
        <taxon>Euteleostomi</taxon>
        <taxon>Mammalia</taxon>
        <taxon>Eutheria</taxon>
        <taxon>Laurasiatheria</taxon>
        <taxon>Artiodactyla</taxon>
        <taxon>Ruminantia</taxon>
        <taxon>Pecora</taxon>
        <taxon>Cervidae</taxon>
        <taxon>Cervinae</taxon>
        <taxon>Cervus</taxon>
    </lineage>
</organism>
<evidence type="ECO:0000256" key="7">
    <source>
        <dbReference type="SAM" id="MobiDB-lite"/>
    </source>
</evidence>
<keyword evidence="10" id="KW-1185">Reference proteome</keyword>
<evidence type="ECO:0000256" key="1">
    <source>
        <dbReference type="ARBA" id="ARBA00004479"/>
    </source>
</evidence>
<keyword evidence="6 8" id="KW-0472">Membrane</keyword>
<feature type="compositionally biased region" description="Pro residues" evidence="7">
    <location>
        <begin position="1"/>
        <end position="18"/>
    </location>
</feature>
<dbReference type="GO" id="GO:2000391">
    <property type="term" value="P:positive regulation of neutrophil extravasation"/>
    <property type="evidence" value="ECO:0007669"/>
    <property type="project" value="TreeGrafter"/>
</dbReference>
<evidence type="ECO:0000256" key="6">
    <source>
        <dbReference type="ARBA" id="ARBA00023136"/>
    </source>
</evidence>
<comment type="subcellular location">
    <subcellularLocation>
        <location evidence="1">Membrane</location>
        <topology evidence="1">Single-pass type I membrane protein</topology>
    </subcellularLocation>
</comment>
<evidence type="ECO:0000256" key="8">
    <source>
        <dbReference type="SAM" id="Phobius"/>
    </source>
</evidence>
<proteinExistence type="inferred from homology"/>
<dbReference type="Proteomes" id="UP000631465">
    <property type="component" value="Unassembled WGS sequence"/>
</dbReference>
<sequence>DDRVSPNPPKPKPQPNPKQPGTSGNDNWDLSDALGGGGNGKVPSCPSRRPALLPTGESPGVIPGIVGAVVVALGGAISSFIAYQKKKLCFKENAEEGEVNMENHRTNAEPPGEIGWACHPPIIASCHPQLHPHRGYFTSSLRCPTLPLTWWWGGLDMPWKRKKKHLFLCVCSLQFNRLFWRNKDVWQPSNSLRDCKLAC</sequence>
<dbReference type="GO" id="GO:0072683">
    <property type="term" value="P:T cell extravasation"/>
    <property type="evidence" value="ECO:0007669"/>
    <property type="project" value="TreeGrafter"/>
</dbReference>
<evidence type="ECO:0008006" key="11">
    <source>
        <dbReference type="Google" id="ProtNLM"/>
    </source>
</evidence>
<protein>
    <recommendedName>
        <fullName evidence="11">CD99 antigen</fullName>
    </recommendedName>
</protein>
<dbReference type="AlphaFoldDB" id="A0A833SDZ9"/>
<feature type="transmembrane region" description="Helical" evidence="8">
    <location>
        <begin position="61"/>
        <end position="83"/>
    </location>
</feature>
<evidence type="ECO:0000256" key="3">
    <source>
        <dbReference type="ARBA" id="ARBA00022692"/>
    </source>
</evidence>
<gene>
    <name evidence="9" type="ORF">G4228_019596</name>
</gene>
<feature type="non-terminal residue" evidence="9">
    <location>
        <position position="1"/>
    </location>
</feature>
<keyword evidence="4" id="KW-0732">Signal</keyword>
<keyword evidence="5 8" id="KW-1133">Transmembrane helix</keyword>
<dbReference type="PANTHER" id="PTHR15076:SF15">
    <property type="entry name" value="CD99 ANTIGEN"/>
    <property type="match status" value="1"/>
</dbReference>
<evidence type="ECO:0000256" key="5">
    <source>
        <dbReference type="ARBA" id="ARBA00022989"/>
    </source>
</evidence>
<reference evidence="9 10" key="1">
    <citation type="submission" date="2019-10" db="EMBL/GenBank/DDBJ databases">
        <title>Chromosome-level genome assembly of Tarim red deer.</title>
        <authorList>
            <person name="Ba H."/>
        </authorList>
    </citation>
    <scope>NUCLEOTIDE SEQUENCE [LARGE SCALE GENOMIC DNA]</scope>
    <source>
        <strain evidence="9">CEY-2017</strain>
        <tissue evidence="9">Blood</tissue>
    </source>
</reference>
<name>A0A833SDZ9_9CERV</name>
<evidence type="ECO:0000256" key="2">
    <source>
        <dbReference type="ARBA" id="ARBA00008763"/>
    </source>
</evidence>
<dbReference type="GO" id="GO:0034109">
    <property type="term" value="P:homotypic cell-cell adhesion"/>
    <property type="evidence" value="ECO:0007669"/>
    <property type="project" value="TreeGrafter"/>
</dbReference>
<dbReference type="InterPro" id="IPR022078">
    <property type="entry name" value="CD99L2"/>
</dbReference>
<keyword evidence="3 8" id="KW-0812">Transmembrane</keyword>
<dbReference type="GO" id="GO:0005886">
    <property type="term" value="C:plasma membrane"/>
    <property type="evidence" value="ECO:0007669"/>
    <property type="project" value="TreeGrafter"/>
</dbReference>